<evidence type="ECO:0000313" key="2">
    <source>
        <dbReference type="Proteomes" id="UP000829720"/>
    </source>
</evidence>
<dbReference type="EMBL" id="JAERUA010000021">
    <property type="protein sequence ID" value="KAI1884893.1"/>
    <property type="molecule type" value="Genomic_DNA"/>
</dbReference>
<gene>
    <name evidence="1" type="ORF">AGOR_G00214570</name>
</gene>
<comment type="caution">
    <text evidence="1">The sequence shown here is derived from an EMBL/GenBank/DDBJ whole genome shotgun (WGS) entry which is preliminary data.</text>
</comment>
<organism evidence="1 2">
    <name type="scientific">Albula goreensis</name>
    <dbReference type="NCBI Taxonomy" id="1534307"/>
    <lineage>
        <taxon>Eukaryota</taxon>
        <taxon>Metazoa</taxon>
        <taxon>Chordata</taxon>
        <taxon>Craniata</taxon>
        <taxon>Vertebrata</taxon>
        <taxon>Euteleostomi</taxon>
        <taxon>Actinopterygii</taxon>
        <taxon>Neopterygii</taxon>
        <taxon>Teleostei</taxon>
        <taxon>Albuliformes</taxon>
        <taxon>Albulidae</taxon>
        <taxon>Albula</taxon>
    </lineage>
</organism>
<keyword evidence="2" id="KW-1185">Reference proteome</keyword>
<evidence type="ECO:0000313" key="1">
    <source>
        <dbReference type="EMBL" id="KAI1884893.1"/>
    </source>
</evidence>
<sequence>MKGRTSRYKGRNLRIHCKQRRKYFTRRLYYDRRNVFAETWGALQNGACHRPGALEAEEHGGQADLALPG</sequence>
<dbReference type="Proteomes" id="UP000829720">
    <property type="component" value="Unassembled WGS sequence"/>
</dbReference>
<proteinExistence type="predicted"/>
<name>A0A8T3CIF6_9TELE</name>
<accession>A0A8T3CIF6</accession>
<reference evidence="1" key="1">
    <citation type="submission" date="2021-01" db="EMBL/GenBank/DDBJ databases">
        <authorList>
            <person name="Zahm M."/>
            <person name="Roques C."/>
            <person name="Cabau C."/>
            <person name="Klopp C."/>
            <person name="Donnadieu C."/>
            <person name="Jouanno E."/>
            <person name="Lampietro C."/>
            <person name="Louis A."/>
            <person name="Herpin A."/>
            <person name="Echchiki A."/>
            <person name="Berthelot C."/>
            <person name="Parey E."/>
            <person name="Roest-Crollius H."/>
            <person name="Braasch I."/>
            <person name="Postlethwait J."/>
            <person name="Bobe J."/>
            <person name="Montfort J."/>
            <person name="Bouchez O."/>
            <person name="Begum T."/>
            <person name="Mejri S."/>
            <person name="Adams A."/>
            <person name="Chen W.-J."/>
            <person name="Guiguen Y."/>
        </authorList>
    </citation>
    <scope>NUCLEOTIDE SEQUENCE</scope>
    <source>
        <tissue evidence="1">Blood</tissue>
    </source>
</reference>
<dbReference type="AlphaFoldDB" id="A0A8T3CIF6"/>
<protein>
    <submittedName>
        <fullName evidence="1">Uncharacterized protein</fullName>
    </submittedName>
</protein>